<feature type="transmembrane region" description="Helical" evidence="13">
    <location>
        <begin position="359"/>
        <end position="379"/>
    </location>
</feature>
<protein>
    <recommendedName>
        <fullName evidence="13">Cation-transporting ATPase</fullName>
        <ecNumber evidence="13">7.2.2.-</ecNumber>
    </recommendedName>
</protein>
<name>A0A5E8BZP0_9ASCO</name>
<dbReference type="GO" id="GO:0005524">
    <property type="term" value="F:ATP binding"/>
    <property type="evidence" value="ECO:0007669"/>
    <property type="project" value="UniProtKB-UniRule"/>
</dbReference>
<dbReference type="CDD" id="cd07542">
    <property type="entry name" value="P-type_ATPase_cation"/>
    <property type="match status" value="1"/>
</dbReference>
<dbReference type="SUPFAM" id="SSF81665">
    <property type="entry name" value="Calcium ATPase, transmembrane domain M"/>
    <property type="match status" value="1"/>
</dbReference>
<evidence type="ECO:0000256" key="3">
    <source>
        <dbReference type="ARBA" id="ARBA00022553"/>
    </source>
</evidence>
<evidence type="ECO:0000313" key="18">
    <source>
        <dbReference type="Proteomes" id="UP000398389"/>
    </source>
</evidence>
<dbReference type="NCBIfam" id="TIGR01494">
    <property type="entry name" value="ATPase_P-type"/>
    <property type="match status" value="2"/>
</dbReference>
<keyword evidence="3" id="KW-0597">Phosphoprotein</keyword>
<comment type="similarity">
    <text evidence="2 13">Belongs to the cation transport ATPase (P-type) (TC 3.A.3) family. Type V subfamily.</text>
</comment>
<dbReference type="Pfam" id="PF13246">
    <property type="entry name" value="Cation_ATPase"/>
    <property type="match status" value="1"/>
</dbReference>
<evidence type="ECO:0000256" key="13">
    <source>
        <dbReference type="RuleBase" id="RU362082"/>
    </source>
</evidence>
<dbReference type="InterPro" id="IPR006544">
    <property type="entry name" value="P-type_TPase_V"/>
</dbReference>
<evidence type="ECO:0000256" key="8">
    <source>
        <dbReference type="ARBA" id="ARBA00022842"/>
    </source>
</evidence>
<dbReference type="EC" id="7.2.2.-" evidence="13"/>
<accession>A0A5E8BZP0</accession>
<dbReference type="Gene3D" id="3.40.1110.10">
    <property type="entry name" value="Calcium-transporting ATPase, cytoplasmic domain N"/>
    <property type="match status" value="1"/>
</dbReference>
<dbReference type="InterPro" id="IPR001757">
    <property type="entry name" value="P_typ_ATPase"/>
</dbReference>
<feature type="transmembrane region" description="Helical" evidence="13">
    <location>
        <begin position="770"/>
        <end position="790"/>
    </location>
</feature>
<keyword evidence="7 13" id="KW-0067">ATP-binding</keyword>
<dbReference type="PRINTS" id="PR00119">
    <property type="entry name" value="CATATPASE"/>
</dbReference>
<feature type="region of interest" description="Disordered" evidence="14">
    <location>
        <begin position="429"/>
        <end position="474"/>
    </location>
</feature>
<gene>
    <name evidence="17" type="ORF">SAPINGB_P004004</name>
</gene>
<dbReference type="GO" id="GO:0046872">
    <property type="term" value="F:metal ion binding"/>
    <property type="evidence" value="ECO:0007669"/>
    <property type="project" value="UniProtKB-UniRule"/>
</dbReference>
<dbReference type="NCBIfam" id="TIGR01657">
    <property type="entry name" value="P-ATPase-V"/>
    <property type="match status" value="1"/>
</dbReference>
<dbReference type="GO" id="GO:0019829">
    <property type="term" value="F:ATPase-coupled monoatomic cation transmembrane transporter activity"/>
    <property type="evidence" value="ECO:0007669"/>
    <property type="project" value="UniProtKB-UniRule"/>
</dbReference>
<dbReference type="InterPro" id="IPR047821">
    <property type="entry name" value="P5B-type_ATPase"/>
</dbReference>
<evidence type="ECO:0000256" key="9">
    <source>
        <dbReference type="ARBA" id="ARBA00022967"/>
    </source>
</evidence>
<dbReference type="PANTHER" id="PTHR45630:SF8">
    <property type="entry name" value="CATION-TRANSPORTING ATPASE"/>
    <property type="match status" value="1"/>
</dbReference>
<dbReference type="PROSITE" id="PS00154">
    <property type="entry name" value="ATPASE_E1_E2"/>
    <property type="match status" value="1"/>
</dbReference>
<keyword evidence="4 13" id="KW-0812">Transmembrane</keyword>
<feature type="region of interest" description="Disordered" evidence="14">
    <location>
        <begin position="1"/>
        <end position="162"/>
    </location>
</feature>
<dbReference type="InterPro" id="IPR023214">
    <property type="entry name" value="HAD_sf"/>
</dbReference>
<feature type="compositionally biased region" description="Basic and acidic residues" evidence="14">
    <location>
        <begin position="291"/>
        <end position="301"/>
    </location>
</feature>
<dbReference type="GO" id="GO:0016020">
    <property type="term" value="C:membrane"/>
    <property type="evidence" value="ECO:0007669"/>
    <property type="project" value="UniProtKB-SubCell"/>
</dbReference>
<dbReference type="SUPFAM" id="SSF56784">
    <property type="entry name" value="HAD-like"/>
    <property type="match status" value="1"/>
</dbReference>
<feature type="transmembrane region" description="Helical" evidence="13">
    <location>
        <begin position="1364"/>
        <end position="1383"/>
    </location>
</feature>
<dbReference type="SFLD" id="SFLDF00027">
    <property type="entry name" value="p-type_atpase"/>
    <property type="match status" value="1"/>
</dbReference>
<feature type="compositionally biased region" description="Acidic residues" evidence="14">
    <location>
        <begin position="268"/>
        <end position="280"/>
    </location>
</feature>
<keyword evidence="8 13" id="KW-0460">Magnesium</keyword>
<feature type="compositionally biased region" description="Basic and acidic residues" evidence="14">
    <location>
        <begin position="95"/>
        <end position="105"/>
    </location>
</feature>
<dbReference type="GO" id="GO:0006874">
    <property type="term" value="P:intracellular calcium ion homeostasis"/>
    <property type="evidence" value="ECO:0007669"/>
    <property type="project" value="TreeGrafter"/>
</dbReference>
<evidence type="ECO:0000256" key="14">
    <source>
        <dbReference type="SAM" id="MobiDB-lite"/>
    </source>
</evidence>
<keyword evidence="18" id="KW-1185">Reference proteome</keyword>
<dbReference type="RefSeq" id="XP_031854610.1">
    <property type="nucleotide sequence ID" value="XM_031998719.1"/>
</dbReference>
<dbReference type="EMBL" id="CABVLU010000003">
    <property type="protein sequence ID" value="VVT54295.1"/>
    <property type="molecule type" value="Genomic_DNA"/>
</dbReference>
<dbReference type="SUPFAM" id="SSF81660">
    <property type="entry name" value="Metal cation-transporting ATPase, ATP-binding domain N"/>
    <property type="match status" value="1"/>
</dbReference>
<keyword evidence="11 13" id="KW-0472">Membrane</keyword>
<evidence type="ECO:0000256" key="1">
    <source>
        <dbReference type="ARBA" id="ARBA00004141"/>
    </source>
</evidence>
<organism evidence="17 18">
    <name type="scientific">Magnusiomyces paraingens</name>
    <dbReference type="NCBI Taxonomy" id="2606893"/>
    <lineage>
        <taxon>Eukaryota</taxon>
        <taxon>Fungi</taxon>
        <taxon>Dikarya</taxon>
        <taxon>Ascomycota</taxon>
        <taxon>Saccharomycotina</taxon>
        <taxon>Dipodascomycetes</taxon>
        <taxon>Dipodascales</taxon>
        <taxon>Dipodascaceae</taxon>
        <taxon>Magnusiomyces</taxon>
    </lineage>
</organism>
<dbReference type="InterPro" id="IPR023299">
    <property type="entry name" value="ATPase_P-typ_cyto_dom_N"/>
</dbReference>
<feature type="transmembrane region" description="Helical" evidence="13">
    <location>
        <begin position="1522"/>
        <end position="1549"/>
    </location>
</feature>
<evidence type="ECO:0000256" key="10">
    <source>
        <dbReference type="ARBA" id="ARBA00022989"/>
    </source>
</evidence>
<dbReference type="FunFam" id="2.70.150.10:FF:000057">
    <property type="entry name" value="Cation-transporting ATPase"/>
    <property type="match status" value="1"/>
</dbReference>
<dbReference type="Pfam" id="PF00122">
    <property type="entry name" value="E1-E2_ATPase"/>
    <property type="match status" value="1"/>
</dbReference>
<dbReference type="FunFam" id="1.20.1110.10:FF:000023">
    <property type="entry name" value="Cation-transporting ATPase"/>
    <property type="match status" value="1"/>
</dbReference>
<feature type="domain" description="P-type ATPase A" evidence="15">
    <location>
        <begin position="616"/>
        <end position="756"/>
    </location>
</feature>
<dbReference type="InterPro" id="IPR023298">
    <property type="entry name" value="ATPase_P-typ_TM_dom_sf"/>
</dbReference>
<dbReference type="InterPro" id="IPR036412">
    <property type="entry name" value="HAD-like_sf"/>
</dbReference>
<evidence type="ECO:0000313" key="17">
    <source>
        <dbReference type="EMBL" id="VVT54295.1"/>
    </source>
</evidence>
<feature type="compositionally biased region" description="Basic residues" evidence="14">
    <location>
        <begin position="24"/>
        <end position="36"/>
    </location>
</feature>
<evidence type="ECO:0000256" key="4">
    <source>
        <dbReference type="ARBA" id="ARBA00022692"/>
    </source>
</evidence>
<feature type="transmembrane region" description="Helical" evidence="13">
    <location>
        <begin position="1451"/>
        <end position="1470"/>
    </location>
</feature>
<dbReference type="InterPro" id="IPR047819">
    <property type="entry name" value="P5A-ATPase_N"/>
</dbReference>
<evidence type="ECO:0000259" key="16">
    <source>
        <dbReference type="Pfam" id="PF12409"/>
    </source>
</evidence>
<dbReference type="InterPro" id="IPR044492">
    <property type="entry name" value="P_typ_ATPase_HD_dom"/>
</dbReference>
<dbReference type="Gene3D" id="1.20.1110.10">
    <property type="entry name" value="Calcium-transporting ATPase, transmembrane domain"/>
    <property type="match status" value="1"/>
</dbReference>
<dbReference type="PANTHER" id="PTHR45630">
    <property type="entry name" value="CATION-TRANSPORTING ATPASE-RELATED"/>
    <property type="match status" value="1"/>
</dbReference>
<evidence type="ECO:0000256" key="5">
    <source>
        <dbReference type="ARBA" id="ARBA00022723"/>
    </source>
</evidence>
<dbReference type="Proteomes" id="UP000398389">
    <property type="component" value="Unassembled WGS sequence"/>
</dbReference>
<dbReference type="SUPFAM" id="SSF81653">
    <property type="entry name" value="Calcium ATPase, transduction domain A"/>
    <property type="match status" value="1"/>
</dbReference>
<feature type="compositionally biased region" description="Polar residues" evidence="14">
    <location>
        <begin position="1"/>
        <end position="11"/>
    </location>
</feature>
<dbReference type="FunFam" id="3.40.50.1000:FF:000068">
    <property type="entry name" value="Cation-transporting ATPase"/>
    <property type="match status" value="1"/>
</dbReference>
<keyword evidence="5 13" id="KW-0479">Metal-binding</keyword>
<feature type="region of interest" description="Disordered" evidence="14">
    <location>
        <begin position="268"/>
        <end position="301"/>
    </location>
</feature>
<keyword evidence="6 13" id="KW-0547">Nucleotide-binding</keyword>
<dbReference type="SFLD" id="SFLDG00002">
    <property type="entry name" value="C1.7:_P-type_atpase_like"/>
    <property type="match status" value="1"/>
</dbReference>
<dbReference type="GO" id="GO:0015662">
    <property type="term" value="F:P-type ion transporter activity"/>
    <property type="evidence" value="ECO:0007669"/>
    <property type="project" value="InterPro"/>
</dbReference>
<feature type="transmembrane region" description="Helical" evidence="13">
    <location>
        <begin position="1340"/>
        <end position="1358"/>
    </location>
</feature>
<feature type="domain" description="P5B-type ATPase N-terminal" evidence="16">
    <location>
        <begin position="342"/>
        <end position="497"/>
    </location>
</feature>
<dbReference type="Pfam" id="PF12409">
    <property type="entry name" value="P5-ATPase"/>
    <property type="match status" value="1"/>
</dbReference>
<feature type="compositionally biased region" description="Acidic residues" evidence="14">
    <location>
        <begin position="47"/>
        <end position="58"/>
    </location>
</feature>
<feature type="transmembrane region" description="Helical" evidence="13">
    <location>
        <begin position="802"/>
        <end position="828"/>
    </location>
</feature>
<dbReference type="InterPro" id="IPR059000">
    <property type="entry name" value="ATPase_P-type_domA"/>
</dbReference>
<evidence type="ECO:0000256" key="6">
    <source>
        <dbReference type="ARBA" id="ARBA00022741"/>
    </source>
</evidence>
<comment type="catalytic activity">
    <reaction evidence="12 13">
        <text>ATP + H2O = ADP + phosphate + H(+)</text>
        <dbReference type="Rhea" id="RHEA:13065"/>
        <dbReference type="ChEBI" id="CHEBI:15377"/>
        <dbReference type="ChEBI" id="CHEBI:15378"/>
        <dbReference type="ChEBI" id="CHEBI:30616"/>
        <dbReference type="ChEBI" id="CHEBI:43474"/>
        <dbReference type="ChEBI" id="CHEBI:456216"/>
    </reaction>
</comment>
<feature type="transmembrane region" description="Helical" evidence="13">
    <location>
        <begin position="1404"/>
        <end position="1426"/>
    </location>
</feature>
<evidence type="ECO:0000256" key="11">
    <source>
        <dbReference type="ARBA" id="ARBA00023136"/>
    </source>
</evidence>
<dbReference type="OrthoDB" id="48943at2759"/>
<dbReference type="Gene3D" id="3.40.50.1000">
    <property type="entry name" value="HAD superfamily/HAD-like"/>
    <property type="match status" value="1"/>
</dbReference>
<comment type="subcellular location">
    <subcellularLocation>
        <location evidence="1 13">Membrane</location>
        <topology evidence="1 13">Multi-pass membrane protein</topology>
    </subcellularLocation>
</comment>
<feature type="transmembrane region" description="Helical" evidence="13">
    <location>
        <begin position="576"/>
        <end position="596"/>
    </location>
</feature>
<feature type="compositionally biased region" description="Polar residues" evidence="14">
    <location>
        <begin position="442"/>
        <end position="466"/>
    </location>
</feature>
<reference evidence="17 18" key="1">
    <citation type="submission" date="2019-09" db="EMBL/GenBank/DDBJ databases">
        <authorList>
            <person name="Brejova B."/>
        </authorList>
    </citation>
    <scope>NUCLEOTIDE SEQUENCE [LARGE SCALE GENOMIC DNA]</scope>
</reference>
<evidence type="ECO:0000256" key="2">
    <source>
        <dbReference type="ARBA" id="ARBA00006000"/>
    </source>
</evidence>
<dbReference type="InterPro" id="IPR008250">
    <property type="entry name" value="ATPase_P-typ_transduc_dom_A_sf"/>
</dbReference>
<sequence>MSPSGSQNNPSARDEHPTPYSPRISHHGHHASRRRSNSVATNRSEAIDTDWDEEDEYLAEPASEEIFSGPVSESVPSAYSSFHHRRYSSRQPSISRRDSSVDRHAPPTFPDNAEGEIASSVGSRHSFSFFRPGSATTQPASYHQPESAANETDESLANRRDSMASLGSEIAFRHRSEPNAASFRFFSQDEIEHAESASTVPNEVDPVEYEILRRENEEYNPEEDVSDYIARTPHQHPSRYAYEDTSVLLRHEAEIELARDELEFAEEQDHEEEVIEEEEAAAARSTHGRRRSSDDHLHRWTTHDSNEPLLLSRINSQISPQPTSKKYSSSSTSQQRFYISEEDMVIVIAGFNSSRMRAALYYALCICTLGMAYLILRWIPRWHIACLGKPAPLGQCNWVVVENQWGELSVINVDSFYFNRPTSHVFRLKNPEKESGRGAEVSNGSSTAGTENRGDSQGSDAPTNKNYETDEEDGYQEDPIMHTLRVIEYRYIKFYYNPQEDIFLTNYDWVDPTWTSTERVREGIEPEIQAERKLIFGPNMIDIKEKTTVQLLVDEILHPFYVFQVFSMLLWACDEYYYYATCILFISVISVGNTLIETKQTMRRLREISRYVSDIRVLRSGYWITILSSELMPGDIYEVSDPSISIFPCDSVLLSGDCVVNESMLTGESVPVSKYPITESALKSFVNGPSQGSSVPADVTKHFLFSGTKVVQVRRPVAQTGDSSNGNVSFDQLDVAVAMVVRTGFMTTKGSLVRSMLFPKPSGFKFYQDSFKYIGVMAFVAALGFSYSIVDFIKMHMGTKLIIFRALDLITIVVPPALPATLTIGTNISLSRLRKKKIFCISPSRVNVGGKLDIVCFDKTGTLTEDGLDVLGMHVQENGRFSDLLQSIDDVFPFSDLDFGEPDIGKTYGGIIKNSKLPKQQRSSFVAALTTCHLLRNIDGEMLGDPLDFKMFSFTGWNFEEEGGARLFAADYTHEYPVPISRPPTTNEAKFSLPSNTLGTILSFDFIPRLRRMSVLVKSLGASGANDSTDIHAYVKGAPEIMPEVCDPSTFPEDYEDLLYQYTHRGYRVIACATKTYTDLSTADARKLKREDVESGLKFLGFIVFENRLKPTTTSVIEQLNEAHIRTVMCTGDNVLTAISVAKECHMVGENTKIFVPRFEQLPDGVSPDEFNPISWEYIDDRQLRLDPVTFQPFFVPENGETIAQSENHLQQVRHYQEFGFDYALAVTGDAFRYMVQFGRDRQLELVLMKGAIFARMSPDEKHELVEKLQSLDYTTGFCGDGANDVGALKAADVGISLSEAEASVAAPFTSQVFQISCVLDVIAEGRSALVTSFSCFKYMSLYSAIQFITVSILYSLGSNLGDFQFLWIDLFLILPIAIVMAWSEPYPTLSIKRPTANLVSPKILVPLLGQIVILALFQLGIWHAVRKEPYYVPPVMGGSDEDVDSTDNTALFFFSSYQYIFVSILLTVGPPYHEPIIKNKPFVITIILTCLLTGSFMLVSADTGLGQFMNLTDLSSTFKLIIIATVLVNFFVSKFFEDHVFLPLAVFLRKLCIMLKLPAKTVSNKLYKRIIKAMDHQKQV</sequence>
<dbReference type="GeneID" id="43582819"/>
<proteinExistence type="inferred from homology"/>
<dbReference type="Gene3D" id="2.70.150.10">
    <property type="entry name" value="Calcium-transporting ATPase, cytoplasmic transduction domain A"/>
    <property type="match status" value="1"/>
</dbReference>
<dbReference type="PROSITE" id="PS01229">
    <property type="entry name" value="COF_2"/>
    <property type="match status" value="1"/>
</dbReference>
<dbReference type="GO" id="GO:0016887">
    <property type="term" value="F:ATP hydrolysis activity"/>
    <property type="evidence" value="ECO:0007669"/>
    <property type="project" value="InterPro"/>
</dbReference>
<keyword evidence="10 13" id="KW-1133">Transmembrane helix</keyword>
<evidence type="ECO:0000256" key="12">
    <source>
        <dbReference type="ARBA" id="ARBA00049360"/>
    </source>
</evidence>
<evidence type="ECO:0000259" key="15">
    <source>
        <dbReference type="Pfam" id="PF00122"/>
    </source>
</evidence>
<dbReference type="InterPro" id="IPR018303">
    <property type="entry name" value="ATPase_P-typ_P_site"/>
</dbReference>
<evidence type="ECO:0000256" key="7">
    <source>
        <dbReference type="ARBA" id="ARBA00022840"/>
    </source>
</evidence>
<dbReference type="SFLD" id="SFLDS00003">
    <property type="entry name" value="Haloacid_Dehalogenase"/>
    <property type="match status" value="1"/>
</dbReference>
<keyword evidence="9 13" id="KW-1278">Translocase</keyword>
<feature type="transmembrane region" description="Helical" evidence="13">
    <location>
        <begin position="551"/>
        <end position="570"/>
    </location>
</feature>
<feature type="transmembrane region" description="Helical" evidence="13">
    <location>
        <begin position="1482"/>
        <end position="1502"/>
    </location>
</feature>